<dbReference type="RefSeq" id="WP_321545965.1">
    <property type="nucleotide sequence ID" value="NZ_JAXIVS010000004.1"/>
</dbReference>
<sequence length="99" mass="11015">MLNAEELKAYIQTKFSEHACLSPNEVFGADLTLAAIITRSERMTNSVDLMEAFARTSNALRKEHGIRVRLPALALDTPISKVLEAFLQEAQRQQEGRAA</sequence>
<name>A0ABU5H1Q7_9BACT</name>
<organism evidence="1 2">
    <name type="scientific">Hyalangium rubrum</name>
    <dbReference type="NCBI Taxonomy" id="3103134"/>
    <lineage>
        <taxon>Bacteria</taxon>
        <taxon>Pseudomonadati</taxon>
        <taxon>Myxococcota</taxon>
        <taxon>Myxococcia</taxon>
        <taxon>Myxococcales</taxon>
        <taxon>Cystobacterineae</taxon>
        <taxon>Archangiaceae</taxon>
        <taxon>Hyalangium</taxon>
    </lineage>
</organism>
<reference evidence="1 2" key="1">
    <citation type="submission" date="2023-12" db="EMBL/GenBank/DDBJ databases">
        <title>the genome sequence of Hyalangium sp. s54d21.</title>
        <authorList>
            <person name="Zhang X."/>
        </authorList>
    </citation>
    <scope>NUCLEOTIDE SEQUENCE [LARGE SCALE GENOMIC DNA]</scope>
    <source>
        <strain evidence="2">s54d21</strain>
    </source>
</reference>
<dbReference type="Proteomes" id="UP001291309">
    <property type="component" value="Unassembled WGS sequence"/>
</dbReference>
<accession>A0ABU5H1Q7</accession>
<evidence type="ECO:0000313" key="2">
    <source>
        <dbReference type="Proteomes" id="UP001291309"/>
    </source>
</evidence>
<comment type="caution">
    <text evidence="1">The sequence shown here is derived from an EMBL/GenBank/DDBJ whole genome shotgun (WGS) entry which is preliminary data.</text>
</comment>
<protein>
    <submittedName>
        <fullName evidence="1">Uncharacterized protein</fullName>
    </submittedName>
</protein>
<proteinExistence type="predicted"/>
<evidence type="ECO:0000313" key="1">
    <source>
        <dbReference type="EMBL" id="MDY7227236.1"/>
    </source>
</evidence>
<gene>
    <name evidence="1" type="ORF">SYV04_12570</name>
</gene>
<keyword evidence="2" id="KW-1185">Reference proteome</keyword>
<dbReference type="EMBL" id="JAXIVS010000004">
    <property type="protein sequence ID" value="MDY7227236.1"/>
    <property type="molecule type" value="Genomic_DNA"/>
</dbReference>